<dbReference type="PANTHER" id="PTHR10110:SF197">
    <property type="entry name" value="SODIUM_HYDROGEN EXCHANGER"/>
    <property type="match status" value="1"/>
</dbReference>
<feature type="compositionally biased region" description="Polar residues" evidence="11">
    <location>
        <begin position="1007"/>
        <end position="1018"/>
    </location>
</feature>
<feature type="transmembrane region" description="Helical" evidence="12">
    <location>
        <begin position="142"/>
        <end position="163"/>
    </location>
</feature>
<evidence type="ECO:0000259" key="13">
    <source>
        <dbReference type="Pfam" id="PF00999"/>
    </source>
</evidence>
<feature type="region of interest" description="Disordered" evidence="11">
    <location>
        <begin position="645"/>
        <end position="682"/>
    </location>
</feature>
<organism evidence="14 15">
    <name type="scientific">Auxenochlorella protothecoides</name>
    <name type="common">Green microalga</name>
    <name type="synonym">Chlorella protothecoides</name>
    <dbReference type="NCBI Taxonomy" id="3075"/>
    <lineage>
        <taxon>Eukaryota</taxon>
        <taxon>Viridiplantae</taxon>
        <taxon>Chlorophyta</taxon>
        <taxon>core chlorophytes</taxon>
        <taxon>Trebouxiophyceae</taxon>
        <taxon>Chlorellales</taxon>
        <taxon>Chlorellaceae</taxon>
        <taxon>Auxenochlorella</taxon>
    </lineage>
</organism>
<dbReference type="InterPro" id="IPR018490">
    <property type="entry name" value="cNMP-bd_dom_sf"/>
</dbReference>
<feature type="compositionally biased region" description="Low complexity" evidence="11">
    <location>
        <begin position="755"/>
        <end position="765"/>
    </location>
</feature>
<evidence type="ECO:0000256" key="12">
    <source>
        <dbReference type="SAM" id="Phobius"/>
    </source>
</evidence>
<evidence type="ECO:0000256" key="7">
    <source>
        <dbReference type="ARBA" id="ARBA00023136"/>
    </source>
</evidence>
<gene>
    <name evidence="14" type="ORF">APUTEX25_001229</name>
</gene>
<feature type="compositionally biased region" description="Low complexity" evidence="11">
    <location>
        <begin position="730"/>
        <end position="743"/>
    </location>
</feature>
<evidence type="ECO:0000313" key="15">
    <source>
        <dbReference type="Proteomes" id="UP000279271"/>
    </source>
</evidence>
<sequence length="2204" mass="234117">MSLEGDYSNYTAAQCFGLQDTEHQVACSAQHLNITNPPSIYGYEHYEQLWLSTACLLWNVTTGHRVTVHDDFVWCSVPLQAQDAFLFVGLALLVMATLFGKLSAVWVLITGGVLGIINWQVNLGLISNAISIWLNIQPPDLFFYAFLPPLLVDSAIRIDFFMFRKLSLHAVMMAFVMVVLSALILTPLILFVLGFQDRGWSWVHGALFASMIAPTDALAAAAILKQGGGPERLVVLMEGEALLNDASAITLFEVFMHIIEEHINPAEPYPSVWSILPTIITQTLKLASVGFAIGLAMSWLTFHFLHWLRWRGAKPYVENSVIIAVAYLSFYVANDPAKGSGVISVVVFGLYGNMTSKWGMLSSSEESGAFDAVWDAITFSANGLVFLWSGIAAVNYTVNSVAILNNTAWSYAAIPLIWVFMFFIRAGCLVLFNPIFKWVGEALSTQDIIFTSWCGLRGAVSLIMVADFISNSQFHLGDRNNPEDPYTVLNAVNADISLWTSAFVLLTLVVNAPFIGQIMALLRLNKIPWEKRKMRAKAKAALVRFTSNALEALQTDTDEFLQGANWDAVLAYVDVSTALAAFDLPAKRSESFAEPHGRGLPALYHRVKSAVFGRMNDRGSAVLGNPAVEVADIIPHMVGVRTSAGGVGAVPEGDSPAKGKLVGADTSPNGYTSDSESTASSNFTMSDISDVVEELRGEIPYLHHDGLARTSWHEGSADLEMGLGRATAVPGAALGAPPATLTPRPSPHASSGSLTHGSASAHSGTASFVGERLATPFAAAAGPGPDVRAREEEERYYSTLPALSAAQLGAALRESMAAEQKAAGKRAVGADGEGGDGPVTASPSSAFAPAGAAPQAGAGPRMSAQEEHEAYYSSMPAALGASLGRELRAQLTKRSADLASAEGMVVGQEKQELVGDERAGGGKEEPERDAQAVLNEEDVIKASVQRAFAAALAGERGAAGGREPVPEAVSHEGDATAQPPSEPPLDYYSSMPAALGRRVAGELAANLAQQTQHAQDATMSLPLGLAPRQPRGRPDVVLGGGDSSGEHDNDDGVQSGTASARMTSQAGKKMQAELARLLAAGRMSSVPEGGEAPPPRQAGRAGEATWRAMQEEGEETESVAKAEGAADDGRAQENNEAHGSEGTGDRSSSSQSAETVALLAPAEAPPSDAQEPAPQARPEEGTQANHFSTMPAQMGRALQARLLQELAKQRSIEMTRPPPQQQPGAVAARPPRPSRGRNLRQELERSRANLPGHSASFNSQQTLLGKKTAETSLPSTHLDVTPFARPIASHQTHIHHKRGGSGSAAHGNTPFSNVLAKHRLAHTRGPSIDPIPEAPVAATPRPLRAQAEESLTPRSQDGRPRGGTPVNVVESVVARSWQNKVDKASLHKLPLRAGLPMMAMLGTTPSADLVSHTGSRDLGRLSGHLARARSADALTPRSLPGDSEPQSPDGSFAGLGGEGPESGASLRPVLSEEATDEMRGRLVSGLKRYFHGKRLQGLLSIKGLRILDYACDHAAEHVDRPFAIWQSLQKEIKGDLVTRCLARLLMWMARAFRASPAWLQWTVQWPVRKLTGIMRAALGRRMLVACEVAVEYYLSLLWSPQVSWLKEVDGAADLLAEVEVETDAAYRFIIDREIEAPDRFGAIQSYRAAMALLRQQFTFIEELYDSGMVDHGEQKMMVDAVDKKARHLEITGPVWKPPRHRSLMRSLPFMSGLSEAYFRRIFAAGTIREFATGEAFWASSDVVADSGRREGPGAFMVLSGVVKQIHVAPDGTRREYYQGIGGVVGLVLMLTGSYLPGRQMAVAEGNVLGKGPVLFHLPQHVAMTLRSQAASGLADAQRLEASLARLAGVYAIQGMEREVRDDVAHHLLRLTTARVQHSMRRQASGSGSGGGGGTARGAEAGADLARASVRPGGGVDRGLASVMQDLAAAELRALEREGAGAPDGQADDASARGDDTAPRGGGGGEDSDGASSSVGTAEGSFSSRRPLLGARARDSGEAGALRARGSGSGEGTLRARARAAVRKAPVHGDEVLEAMRRSLPSAVVLFLPPGREMVQTSHMVLIGGSLHHAKPRGGGGLPDSGHVATTATNTGERWGVVIAPRPLPWLANPGLRCNRHVPRYMLLSQRWVGGNQGALIVAGLTSEGERPIAAQHFDMYGAGAGAAASVGAPYLTRSATLDWQDATPATENGAAGAAGPTRPARLGC</sequence>
<dbReference type="InterPro" id="IPR018422">
    <property type="entry name" value="Cation/H_exchanger_CPA1"/>
</dbReference>
<evidence type="ECO:0000256" key="10">
    <source>
        <dbReference type="ARBA" id="ARBA00047912"/>
    </source>
</evidence>
<dbReference type="GO" id="GO:0015385">
    <property type="term" value="F:sodium:proton antiporter activity"/>
    <property type="evidence" value="ECO:0007669"/>
    <property type="project" value="InterPro"/>
</dbReference>
<evidence type="ECO:0000256" key="1">
    <source>
        <dbReference type="ARBA" id="ARBA00004141"/>
    </source>
</evidence>
<proteinExistence type="predicted"/>
<dbReference type="InterPro" id="IPR006153">
    <property type="entry name" value="Cation/H_exchanger_TM"/>
</dbReference>
<feature type="compositionally biased region" description="Low complexity" evidence="11">
    <location>
        <begin position="841"/>
        <end position="860"/>
    </location>
</feature>
<feature type="compositionally biased region" description="Polar residues" evidence="11">
    <location>
        <begin position="1182"/>
        <end position="1191"/>
    </location>
</feature>
<keyword evidence="5" id="KW-0915">Sodium</keyword>
<feature type="transmembrane region" description="Helical" evidence="12">
    <location>
        <begin position="201"/>
        <end position="221"/>
    </location>
</feature>
<dbReference type="Gene3D" id="6.10.140.1330">
    <property type="match status" value="1"/>
</dbReference>
<feature type="compositionally biased region" description="Polar residues" evidence="11">
    <location>
        <begin position="666"/>
        <end position="682"/>
    </location>
</feature>
<feature type="compositionally biased region" description="Polar residues" evidence="11">
    <location>
        <begin position="1145"/>
        <end position="1154"/>
    </location>
</feature>
<evidence type="ECO:0000313" key="14">
    <source>
        <dbReference type="EMBL" id="RMZ52035.1"/>
    </source>
</evidence>
<feature type="domain" description="Cation/H+ exchanger transmembrane" evidence="13">
    <location>
        <begin position="93"/>
        <end position="468"/>
    </location>
</feature>
<protein>
    <recommendedName>
        <fullName evidence="13">Cation/H+ exchanger transmembrane domain-containing protein</fullName>
    </recommendedName>
</protein>
<feature type="transmembrane region" description="Helical" evidence="12">
    <location>
        <begin position="448"/>
        <end position="469"/>
    </location>
</feature>
<evidence type="ECO:0000256" key="2">
    <source>
        <dbReference type="ARBA" id="ARBA00022448"/>
    </source>
</evidence>
<feature type="compositionally biased region" description="Polar residues" evidence="11">
    <location>
        <begin position="1052"/>
        <end position="1066"/>
    </location>
</feature>
<dbReference type="GO" id="GO:0015386">
    <property type="term" value="F:potassium:proton antiporter activity"/>
    <property type="evidence" value="ECO:0007669"/>
    <property type="project" value="TreeGrafter"/>
</dbReference>
<feature type="region of interest" description="Disordered" evidence="11">
    <location>
        <begin position="1875"/>
        <end position="1898"/>
    </location>
</feature>
<dbReference type="Proteomes" id="UP000279271">
    <property type="component" value="Unassembled WGS sequence"/>
</dbReference>
<comment type="catalytic activity">
    <reaction evidence="9">
        <text>Na(+)(in) + H(+)(out) = Na(+)(out) + H(+)(in)</text>
        <dbReference type="Rhea" id="RHEA:29419"/>
        <dbReference type="ChEBI" id="CHEBI:15378"/>
        <dbReference type="ChEBI" id="CHEBI:29101"/>
    </reaction>
</comment>
<feature type="compositionally biased region" description="Low complexity" evidence="11">
    <location>
        <begin position="1196"/>
        <end position="1206"/>
    </location>
</feature>
<name>A0A3M7KQK5_AUXPR</name>
<keyword evidence="2" id="KW-0813">Transport</keyword>
<keyword evidence="3 12" id="KW-0812">Transmembrane</keyword>
<evidence type="ECO:0000256" key="4">
    <source>
        <dbReference type="ARBA" id="ARBA00022989"/>
    </source>
</evidence>
<comment type="caution">
    <text evidence="14">The sequence shown here is derived from an EMBL/GenBank/DDBJ whole genome shotgun (WGS) entry which is preliminary data.</text>
</comment>
<keyword evidence="4 12" id="KW-1133">Transmembrane helix</keyword>
<feature type="compositionally biased region" description="Basic and acidic residues" evidence="11">
    <location>
        <begin position="1127"/>
        <end position="1139"/>
    </location>
</feature>
<feature type="region of interest" description="Disordered" evidence="11">
    <location>
        <begin position="1938"/>
        <end position="2014"/>
    </location>
</feature>
<feature type="transmembrane region" description="Helical" evidence="12">
    <location>
        <begin position="84"/>
        <end position="109"/>
    </location>
</feature>
<evidence type="ECO:0000256" key="3">
    <source>
        <dbReference type="ARBA" id="ARBA00022692"/>
    </source>
</evidence>
<comment type="catalytic activity">
    <reaction evidence="10">
        <text>K(+)(in) + H(+)(out) = K(+)(out) + H(+)(in)</text>
        <dbReference type="Rhea" id="RHEA:29467"/>
        <dbReference type="ChEBI" id="CHEBI:15378"/>
        <dbReference type="ChEBI" id="CHEBI:29103"/>
    </reaction>
</comment>
<dbReference type="PANTHER" id="PTHR10110">
    <property type="entry name" value="SODIUM/HYDROGEN EXCHANGER"/>
    <property type="match status" value="1"/>
</dbReference>
<keyword evidence="6" id="KW-0406">Ion transport</keyword>
<feature type="transmembrane region" description="Helical" evidence="12">
    <location>
        <begin position="339"/>
        <end position="360"/>
    </location>
</feature>
<accession>A0A3M7KQK5</accession>
<evidence type="ECO:0000256" key="8">
    <source>
        <dbReference type="ARBA" id="ARBA00023201"/>
    </source>
</evidence>
<feature type="region of interest" description="Disordered" evidence="11">
    <location>
        <begin position="1006"/>
        <end position="1260"/>
    </location>
</feature>
<comment type="subcellular location">
    <subcellularLocation>
        <location evidence="1">Membrane</location>
        <topology evidence="1">Multi-pass membrane protein</topology>
    </subcellularLocation>
</comment>
<feature type="transmembrane region" description="Helical" evidence="12">
    <location>
        <begin position="116"/>
        <end position="136"/>
    </location>
</feature>
<feature type="region of interest" description="Disordered" evidence="11">
    <location>
        <begin position="823"/>
        <end position="869"/>
    </location>
</feature>
<dbReference type="GO" id="GO:0051453">
    <property type="term" value="P:regulation of intracellular pH"/>
    <property type="evidence" value="ECO:0007669"/>
    <property type="project" value="TreeGrafter"/>
</dbReference>
<evidence type="ECO:0000256" key="5">
    <source>
        <dbReference type="ARBA" id="ARBA00023053"/>
    </source>
</evidence>
<dbReference type="EMBL" id="QOKY01000215">
    <property type="protein sequence ID" value="RMZ52035.1"/>
    <property type="molecule type" value="Genomic_DNA"/>
</dbReference>
<feature type="transmembrane region" description="Helical" evidence="12">
    <location>
        <begin position="496"/>
        <end position="524"/>
    </location>
</feature>
<feature type="transmembrane region" description="Helical" evidence="12">
    <location>
        <begin position="408"/>
        <end position="436"/>
    </location>
</feature>
<keyword evidence="8" id="KW-0739">Sodium transport</keyword>
<reference evidence="15" key="1">
    <citation type="journal article" date="2018" name="Algal Res.">
        <title>Characterization of plant carbon substrate utilization by Auxenochlorella protothecoides.</title>
        <authorList>
            <person name="Vogler B.W."/>
            <person name="Starkenburg S.R."/>
            <person name="Sudasinghe N."/>
            <person name="Schambach J.Y."/>
            <person name="Rollin J.A."/>
            <person name="Pattathil S."/>
            <person name="Barry A.N."/>
        </authorList>
    </citation>
    <scope>NUCLEOTIDE SEQUENCE [LARGE SCALE GENOMIC DNA]</scope>
    <source>
        <strain evidence="15">UTEX 25</strain>
    </source>
</reference>
<feature type="transmembrane region" description="Helical" evidence="12">
    <location>
        <begin position="170"/>
        <end position="195"/>
    </location>
</feature>
<feature type="transmembrane region" description="Helical" evidence="12">
    <location>
        <begin position="279"/>
        <end position="304"/>
    </location>
</feature>
<feature type="region of interest" description="Disordered" evidence="11">
    <location>
        <begin position="1431"/>
        <end position="1465"/>
    </location>
</feature>
<feature type="transmembrane region" description="Helical" evidence="12">
    <location>
        <begin position="372"/>
        <end position="396"/>
    </location>
</feature>
<feature type="region of interest" description="Disordered" evidence="11">
    <location>
        <begin position="953"/>
        <end position="990"/>
    </location>
</feature>
<evidence type="ECO:0000256" key="6">
    <source>
        <dbReference type="ARBA" id="ARBA00023065"/>
    </source>
</evidence>
<feature type="compositionally biased region" description="Low complexity" evidence="11">
    <location>
        <begin position="1939"/>
        <end position="1948"/>
    </location>
</feature>
<dbReference type="Pfam" id="PF00999">
    <property type="entry name" value="Na_H_Exchanger"/>
    <property type="match status" value="1"/>
</dbReference>
<evidence type="ECO:0000256" key="9">
    <source>
        <dbReference type="ARBA" id="ARBA00047524"/>
    </source>
</evidence>
<evidence type="ECO:0000256" key="11">
    <source>
        <dbReference type="SAM" id="MobiDB-lite"/>
    </source>
</evidence>
<feature type="compositionally biased region" description="Gly residues" evidence="11">
    <location>
        <begin position="1886"/>
        <end position="1895"/>
    </location>
</feature>
<feature type="region of interest" description="Disordered" evidence="11">
    <location>
        <begin position="1324"/>
        <end position="1366"/>
    </location>
</feature>
<dbReference type="SUPFAM" id="SSF51206">
    <property type="entry name" value="cAMP-binding domain-like"/>
    <property type="match status" value="1"/>
</dbReference>
<feature type="region of interest" description="Disordered" evidence="11">
    <location>
        <begin position="730"/>
        <end position="765"/>
    </location>
</feature>
<keyword evidence="7 12" id="KW-0472">Membrane</keyword>
<dbReference type="GO" id="GO:0098719">
    <property type="term" value="P:sodium ion import across plasma membrane"/>
    <property type="evidence" value="ECO:0007669"/>
    <property type="project" value="TreeGrafter"/>
</dbReference>
<dbReference type="GO" id="GO:0005886">
    <property type="term" value="C:plasma membrane"/>
    <property type="evidence" value="ECO:0007669"/>
    <property type="project" value="TreeGrafter"/>
</dbReference>